<keyword evidence="3" id="KW-1185">Reference proteome</keyword>
<evidence type="ECO:0000313" key="3">
    <source>
        <dbReference type="Proteomes" id="UP001596337"/>
    </source>
</evidence>
<dbReference type="RefSeq" id="WP_345399394.1">
    <property type="nucleotide sequence ID" value="NZ_BAABLA010000088.1"/>
</dbReference>
<reference evidence="3" key="1">
    <citation type="journal article" date="2019" name="Int. J. Syst. Evol. Microbiol.">
        <title>The Global Catalogue of Microorganisms (GCM) 10K type strain sequencing project: providing services to taxonomists for standard genome sequencing and annotation.</title>
        <authorList>
            <consortium name="The Broad Institute Genomics Platform"/>
            <consortium name="The Broad Institute Genome Sequencing Center for Infectious Disease"/>
            <person name="Wu L."/>
            <person name="Ma J."/>
        </authorList>
    </citation>
    <scope>NUCLEOTIDE SEQUENCE [LARGE SCALE GENOMIC DNA]</scope>
    <source>
        <strain evidence="3">KCTC 32255</strain>
    </source>
</reference>
<dbReference type="EMBL" id="JBHSXX010000001">
    <property type="protein sequence ID" value="MFC6870303.1"/>
    <property type="molecule type" value="Genomic_DNA"/>
</dbReference>
<dbReference type="Proteomes" id="UP001596337">
    <property type="component" value="Unassembled WGS sequence"/>
</dbReference>
<protein>
    <submittedName>
        <fullName evidence="2">Uncharacterized protein</fullName>
    </submittedName>
</protein>
<organism evidence="2 3">
    <name type="scientific">Haloechinothrix salitolerans</name>
    <dbReference type="NCBI Taxonomy" id="926830"/>
    <lineage>
        <taxon>Bacteria</taxon>
        <taxon>Bacillati</taxon>
        <taxon>Actinomycetota</taxon>
        <taxon>Actinomycetes</taxon>
        <taxon>Pseudonocardiales</taxon>
        <taxon>Pseudonocardiaceae</taxon>
        <taxon>Haloechinothrix</taxon>
    </lineage>
</organism>
<comment type="caution">
    <text evidence="2">The sequence shown here is derived from an EMBL/GenBank/DDBJ whole genome shotgun (WGS) entry which is preliminary data.</text>
</comment>
<feature type="compositionally biased region" description="Basic and acidic residues" evidence="1">
    <location>
        <begin position="56"/>
        <end position="65"/>
    </location>
</feature>
<evidence type="ECO:0000313" key="2">
    <source>
        <dbReference type="EMBL" id="MFC6870303.1"/>
    </source>
</evidence>
<evidence type="ECO:0000256" key="1">
    <source>
        <dbReference type="SAM" id="MobiDB-lite"/>
    </source>
</evidence>
<accession>A0ABW2C719</accession>
<feature type="region of interest" description="Disordered" evidence="1">
    <location>
        <begin position="56"/>
        <end position="78"/>
    </location>
</feature>
<proteinExistence type="predicted"/>
<feature type="compositionally biased region" description="Pro residues" evidence="1">
    <location>
        <begin position="69"/>
        <end position="78"/>
    </location>
</feature>
<gene>
    <name evidence="2" type="ORF">ACFQGD_24495</name>
</gene>
<sequence length="78" mass="8925">MYFDDFIAEQILKNNGSSSSHDVRAKQPIRRLLRALWRGARQFAWGIDAFSSVRHGIDVPPDHGARNRPPSPPRHPRP</sequence>
<name>A0ABW2C719_9PSEU</name>